<proteinExistence type="predicted"/>
<keyword evidence="1" id="KW-1133">Transmembrane helix</keyword>
<evidence type="ECO:0000313" key="2">
    <source>
        <dbReference type="EMBL" id="KAJ2782112.1"/>
    </source>
</evidence>
<dbReference type="OrthoDB" id="5553747at2759"/>
<name>A0A9W8HC09_9FUNG</name>
<evidence type="ECO:0000256" key="1">
    <source>
        <dbReference type="SAM" id="Phobius"/>
    </source>
</evidence>
<dbReference type="EMBL" id="JANBUL010000082">
    <property type="protein sequence ID" value="KAJ2782112.1"/>
    <property type="molecule type" value="Genomic_DNA"/>
</dbReference>
<feature type="transmembrane region" description="Helical" evidence="1">
    <location>
        <begin position="225"/>
        <end position="253"/>
    </location>
</feature>
<accession>A0A9W8HC09</accession>
<feature type="transmembrane region" description="Helical" evidence="1">
    <location>
        <begin position="45"/>
        <end position="63"/>
    </location>
</feature>
<protein>
    <submittedName>
        <fullName evidence="2">Uncharacterized protein</fullName>
    </submittedName>
</protein>
<evidence type="ECO:0000313" key="3">
    <source>
        <dbReference type="Proteomes" id="UP001140217"/>
    </source>
</evidence>
<keyword evidence="3" id="KW-1185">Reference proteome</keyword>
<feature type="transmembrane region" description="Helical" evidence="1">
    <location>
        <begin position="153"/>
        <end position="174"/>
    </location>
</feature>
<comment type="caution">
    <text evidence="2">The sequence shown here is derived from an EMBL/GenBank/DDBJ whole genome shotgun (WGS) entry which is preliminary data.</text>
</comment>
<reference evidence="2" key="1">
    <citation type="submission" date="2022-07" db="EMBL/GenBank/DDBJ databases">
        <title>Phylogenomic reconstructions and comparative analyses of Kickxellomycotina fungi.</title>
        <authorList>
            <person name="Reynolds N.K."/>
            <person name="Stajich J.E."/>
            <person name="Barry K."/>
            <person name="Grigoriev I.V."/>
            <person name="Crous P."/>
            <person name="Smith M.E."/>
        </authorList>
    </citation>
    <scope>NUCLEOTIDE SEQUENCE</scope>
    <source>
        <strain evidence="2">NBRC 105414</strain>
    </source>
</reference>
<dbReference type="Proteomes" id="UP001140217">
    <property type="component" value="Unassembled WGS sequence"/>
</dbReference>
<keyword evidence="1" id="KW-0472">Membrane</keyword>
<dbReference type="AlphaFoldDB" id="A0A9W8HC09"/>
<feature type="transmembrane region" description="Helical" evidence="1">
    <location>
        <begin position="186"/>
        <end position="205"/>
    </location>
</feature>
<feature type="transmembrane region" description="Helical" evidence="1">
    <location>
        <begin position="83"/>
        <end position="105"/>
    </location>
</feature>
<gene>
    <name evidence="2" type="ORF">H4R18_002480</name>
</gene>
<organism evidence="2 3">
    <name type="scientific">Coemansia javaensis</name>
    <dbReference type="NCBI Taxonomy" id="2761396"/>
    <lineage>
        <taxon>Eukaryota</taxon>
        <taxon>Fungi</taxon>
        <taxon>Fungi incertae sedis</taxon>
        <taxon>Zoopagomycota</taxon>
        <taxon>Kickxellomycotina</taxon>
        <taxon>Kickxellomycetes</taxon>
        <taxon>Kickxellales</taxon>
        <taxon>Kickxellaceae</taxon>
        <taxon>Coemansia</taxon>
    </lineage>
</organism>
<feature type="transmembrane region" description="Helical" evidence="1">
    <location>
        <begin position="117"/>
        <end position="141"/>
    </location>
</feature>
<keyword evidence="1" id="KW-0812">Transmembrane</keyword>
<sequence>MAKDCGDERDWLTARPSRVVGWVLGALAVLVGVALAVLTCKWCSLPFFDAVLAMAELAVSLFLRAALGMDLGNSDMVYKASMVFSYHAGIQVACLLSVLAIHMHLHFHPEALSRRVLALTVSRVLSVCLAAMVIVGVALMFDERVPFAGTGIRLIQVSMFAIVLACIVLGAAVMRTSKCTAADYYHRHYAAFGTLLFFLALWAAFMGVRTLVPLQSPARDTRHEAVFYILGYGPLLIAGAAMVILKAPLLFNFDLASRWHKR</sequence>
<feature type="transmembrane region" description="Helical" evidence="1">
    <location>
        <begin position="19"/>
        <end position="38"/>
    </location>
</feature>